<dbReference type="AlphaFoldDB" id="A0A8H3L9X3"/>
<dbReference type="InterPro" id="IPR051481">
    <property type="entry name" value="BTB-POZ/Galectin-3-binding"/>
</dbReference>
<dbReference type="Gene3D" id="3.30.710.10">
    <property type="entry name" value="Potassium Channel Kv1.1, Chain A"/>
    <property type="match status" value="2"/>
</dbReference>
<dbReference type="SUPFAM" id="SSF54695">
    <property type="entry name" value="POZ domain"/>
    <property type="match status" value="2"/>
</dbReference>
<dbReference type="Proteomes" id="UP000615446">
    <property type="component" value="Unassembled WGS sequence"/>
</dbReference>
<dbReference type="OrthoDB" id="409642at2759"/>
<evidence type="ECO:0000259" key="1">
    <source>
        <dbReference type="PROSITE" id="PS50097"/>
    </source>
</evidence>
<dbReference type="Pfam" id="PF00651">
    <property type="entry name" value="BTB"/>
    <property type="match status" value="2"/>
</dbReference>
<dbReference type="Gene3D" id="1.25.40.420">
    <property type="match status" value="1"/>
</dbReference>
<dbReference type="InterPro" id="IPR000210">
    <property type="entry name" value="BTB/POZ_dom"/>
</dbReference>
<dbReference type="Pfam" id="PF07707">
    <property type="entry name" value="BACK"/>
    <property type="match status" value="1"/>
</dbReference>
<protein>
    <recommendedName>
        <fullName evidence="1">BTB domain-containing protein</fullName>
    </recommendedName>
</protein>
<comment type="caution">
    <text evidence="2">The sequence shown here is derived from an EMBL/GenBank/DDBJ whole genome shotgun (WGS) entry which is preliminary data.</text>
</comment>
<sequence>MASNLHSGLSKEFSFMLNNTDDFDVIIKVGENNNIKEFRAHSTVLCARSVYFKSALSNEWVTKKNDMILYNKPNIAPKIFDTILKYIYTGEVDLKDYRGEDILELLIASDELLLEELFEHVQDNLFKKRAIWTLENITLVLNSCNKLQESCLKFICMDPQPFITSKTFLSLDKDILYDLLKRDELQIDGIIVWECLIKWGIKQTPYLERISNDTTIWNNETFKALEKTLNKFIPLIKFVKISPADHNNKIRPYKAIIPHHIYEEIEEFFCKKALRKIQFESKIIEKKLISIIINWINKRDENAFLTKDDLKYKFDLIYQVKCQNSQKIFGGYTQVGSYHRTERSIYDDDDITPLTDSFIFCFERNDDTQNMKLSHLKTSNYAVYINDPYCGFKFGEDSLYMQDSVLFVGQDLHYEQKLNYKIDEIESTFGNFTSRSVYFKSALSSEWVTKKDDMILLNKPNITPKIFDIILEYIYTGKFDLKYYQAEDILELIVASDELLLEEHVQDNITET</sequence>
<accession>A0A8H3L9X3</accession>
<evidence type="ECO:0000313" key="2">
    <source>
        <dbReference type="EMBL" id="GES81751.1"/>
    </source>
</evidence>
<feature type="domain" description="BTB" evidence="1">
    <location>
        <begin position="402"/>
        <end position="483"/>
    </location>
</feature>
<dbReference type="InterPro" id="IPR011705">
    <property type="entry name" value="BACK"/>
</dbReference>
<dbReference type="PANTHER" id="PTHR24410:SF23">
    <property type="entry name" value="BTB DOMAIN-CONTAINING PROTEIN-RELATED"/>
    <property type="match status" value="1"/>
</dbReference>
<gene>
    <name evidence="2" type="ORF">RCL2_000899400</name>
</gene>
<proteinExistence type="predicted"/>
<dbReference type="InterPro" id="IPR011333">
    <property type="entry name" value="SKP1/BTB/POZ_sf"/>
</dbReference>
<organism evidence="2 3">
    <name type="scientific">Rhizophagus clarus</name>
    <dbReference type="NCBI Taxonomy" id="94130"/>
    <lineage>
        <taxon>Eukaryota</taxon>
        <taxon>Fungi</taxon>
        <taxon>Fungi incertae sedis</taxon>
        <taxon>Mucoromycota</taxon>
        <taxon>Glomeromycotina</taxon>
        <taxon>Glomeromycetes</taxon>
        <taxon>Glomerales</taxon>
        <taxon>Glomeraceae</taxon>
        <taxon>Rhizophagus</taxon>
    </lineage>
</organism>
<dbReference type="PANTHER" id="PTHR24410">
    <property type="entry name" value="HL07962P-RELATED"/>
    <property type="match status" value="1"/>
</dbReference>
<reference evidence="2" key="1">
    <citation type="submission" date="2019-10" db="EMBL/GenBank/DDBJ databases">
        <title>Conservation and host-specific expression of non-tandemly repeated heterogenous ribosome RNA gene in arbuscular mycorrhizal fungi.</title>
        <authorList>
            <person name="Maeda T."/>
            <person name="Kobayashi Y."/>
            <person name="Nakagawa T."/>
            <person name="Ezawa T."/>
            <person name="Yamaguchi K."/>
            <person name="Bino T."/>
            <person name="Nishimoto Y."/>
            <person name="Shigenobu S."/>
            <person name="Kawaguchi M."/>
        </authorList>
    </citation>
    <scope>NUCLEOTIDE SEQUENCE</scope>
    <source>
        <strain evidence="2">HR1</strain>
    </source>
</reference>
<evidence type="ECO:0000313" key="3">
    <source>
        <dbReference type="Proteomes" id="UP000615446"/>
    </source>
</evidence>
<name>A0A8H3L9X3_9GLOM</name>
<dbReference type="PROSITE" id="PS50097">
    <property type="entry name" value="BTB"/>
    <property type="match status" value="2"/>
</dbReference>
<dbReference type="SMART" id="SM00225">
    <property type="entry name" value="BTB"/>
    <property type="match status" value="2"/>
</dbReference>
<dbReference type="EMBL" id="BLAL01000058">
    <property type="protein sequence ID" value="GES81751.1"/>
    <property type="molecule type" value="Genomic_DNA"/>
</dbReference>
<dbReference type="CDD" id="cd18186">
    <property type="entry name" value="BTB_POZ_ZBTB_KLHL-like"/>
    <property type="match status" value="2"/>
</dbReference>
<feature type="domain" description="BTB" evidence="1">
    <location>
        <begin position="23"/>
        <end position="96"/>
    </location>
</feature>